<evidence type="ECO:0000313" key="1">
    <source>
        <dbReference type="EMBL" id="PPK48059.1"/>
    </source>
</evidence>
<dbReference type="InterPro" id="IPR024210">
    <property type="entry name" value="DUF3785"/>
</dbReference>
<dbReference type="EMBL" id="PTIS01000010">
    <property type="protein sequence ID" value="PPK48059.1"/>
    <property type="molecule type" value="Genomic_DNA"/>
</dbReference>
<name>A0A2S6FWT5_9CLOT</name>
<dbReference type="RefSeq" id="WP_104410031.1">
    <property type="nucleotide sequence ID" value="NZ_PTIS01000010.1"/>
</dbReference>
<gene>
    <name evidence="1" type="ORF">BD821_11023</name>
</gene>
<dbReference type="STRING" id="37659.GCA_000703125_01208"/>
<comment type="caution">
    <text evidence="1">The sequence shown here is derived from an EMBL/GenBank/DDBJ whole genome shotgun (WGS) entry which is preliminary data.</text>
</comment>
<dbReference type="AlphaFoldDB" id="A0A2S6FWT5"/>
<dbReference type="Proteomes" id="UP000239863">
    <property type="component" value="Unassembled WGS sequence"/>
</dbReference>
<proteinExistence type="predicted"/>
<protein>
    <submittedName>
        <fullName evidence="1">Uncharacterized protein DUF3785</fullName>
    </submittedName>
</protein>
<organism evidence="1 2">
    <name type="scientific">Clostridium algidicarnis DSM 15099</name>
    <dbReference type="NCBI Taxonomy" id="1121295"/>
    <lineage>
        <taxon>Bacteria</taxon>
        <taxon>Bacillati</taxon>
        <taxon>Bacillota</taxon>
        <taxon>Clostridia</taxon>
        <taxon>Eubacteriales</taxon>
        <taxon>Clostridiaceae</taxon>
        <taxon>Clostridium</taxon>
    </lineage>
</organism>
<evidence type="ECO:0000313" key="2">
    <source>
        <dbReference type="Proteomes" id="UP000239863"/>
    </source>
</evidence>
<dbReference type="Pfam" id="PF12653">
    <property type="entry name" value="DUF3785"/>
    <property type="match status" value="1"/>
</dbReference>
<reference evidence="1 2" key="1">
    <citation type="submission" date="2018-02" db="EMBL/GenBank/DDBJ databases">
        <title>Genomic Encyclopedia of Archaeal and Bacterial Type Strains, Phase II (KMG-II): from individual species to whole genera.</title>
        <authorList>
            <person name="Goeker M."/>
        </authorList>
    </citation>
    <scope>NUCLEOTIDE SEQUENCE [LARGE SCALE GENOMIC DNA]</scope>
    <source>
        <strain evidence="1 2">DSM 15099</strain>
    </source>
</reference>
<accession>A0A2S6FWT5</accession>
<sequence length="139" mass="16302">MNNYTFNFNGKTYELSLDKFDYLLNDEENEVTGIDIEDILTLLNESPEVDFDLEYYSVPCEICLAGKEEKKRYFNFLEYHFTIFTKENEYVMSNISKEFEDTSFTELQALGKIDNSFIVIIMVCESCGTYSIEINQCDI</sequence>
<dbReference type="OrthoDB" id="1751102at2"/>